<feature type="compositionally biased region" description="Low complexity" evidence="5">
    <location>
        <begin position="34"/>
        <end position="59"/>
    </location>
</feature>
<evidence type="ECO:0000256" key="2">
    <source>
        <dbReference type="ARBA" id="ARBA00023295"/>
    </source>
</evidence>
<dbReference type="GO" id="GO:0004568">
    <property type="term" value="F:chitinase activity"/>
    <property type="evidence" value="ECO:0007669"/>
    <property type="project" value="TreeGrafter"/>
</dbReference>
<protein>
    <submittedName>
        <fullName evidence="8">Carbohydrate-binding protein</fullName>
    </submittedName>
</protein>
<reference evidence="8 9" key="1">
    <citation type="journal article" date="2014" name="Genome Biol. Evol.">
        <title>The secreted proteins of Achlya hypogyna and Thraustotheca clavata identify the ancestral oomycete secretome and reveal gene acquisitions by horizontal gene transfer.</title>
        <authorList>
            <person name="Misner I."/>
            <person name="Blouin N."/>
            <person name="Leonard G."/>
            <person name="Richards T.A."/>
            <person name="Lane C.E."/>
        </authorList>
    </citation>
    <scope>NUCLEOTIDE SEQUENCE [LARGE SCALE GENOMIC DNA]</scope>
    <source>
        <strain evidence="8 9">ATCC 34112</strain>
    </source>
</reference>
<dbReference type="AlphaFoldDB" id="A0A1V9ZHL0"/>
<accession>A0A1V9ZHL0</accession>
<evidence type="ECO:0000256" key="5">
    <source>
        <dbReference type="SAM" id="MobiDB-lite"/>
    </source>
</evidence>
<dbReference type="SUPFAM" id="SSF51445">
    <property type="entry name" value="(Trans)glycosidases"/>
    <property type="match status" value="1"/>
</dbReference>
<keyword evidence="6" id="KW-1133">Transmembrane helix</keyword>
<dbReference type="GO" id="GO:0005576">
    <property type="term" value="C:extracellular region"/>
    <property type="evidence" value="ECO:0007669"/>
    <property type="project" value="TreeGrafter"/>
</dbReference>
<dbReference type="Proteomes" id="UP000243217">
    <property type="component" value="Unassembled WGS sequence"/>
</dbReference>
<keyword evidence="6" id="KW-0812">Transmembrane</keyword>
<proteinExistence type="inferred from homology"/>
<comment type="caution">
    <text evidence="8">The sequence shown here is derived from an EMBL/GenBank/DDBJ whole genome shotgun (WGS) entry which is preliminary data.</text>
</comment>
<gene>
    <name evidence="8" type="ORF">THRCLA_06935</name>
</gene>
<dbReference type="OrthoDB" id="76388at2759"/>
<dbReference type="Gene3D" id="3.20.20.80">
    <property type="entry name" value="Glycosidases"/>
    <property type="match status" value="1"/>
</dbReference>
<dbReference type="InterPro" id="IPR017853">
    <property type="entry name" value="GH"/>
</dbReference>
<dbReference type="InterPro" id="IPR011583">
    <property type="entry name" value="Chitinase_II/V-like_cat"/>
</dbReference>
<dbReference type="InterPro" id="IPR050314">
    <property type="entry name" value="Glycosyl_Hydrlase_18"/>
</dbReference>
<keyword evidence="2 3" id="KW-0326">Glycosidase</keyword>
<comment type="similarity">
    <text evidence="4">Belongs to the glycosyl hydrolase 18 family.</text>
</comment>
<dbReference type="EMBL" id="JNBS01001907">
    <property type="protein sequence ID" value="OQR97474.1"/>
    <property type="molecule type" value="Genomic_DNA"/>
</dbReference>
<dbReference type="GO" id="GO:0008061">
    <property type="term" value="F:chitin binding"/>
    <property type="evidence" value="ECO:0007669"/>
    <property type="project" value="InterPro"/>
</dbReference>
<feature type="transmembrane region" description="Helical" evidence="6">
    <location>
        <begin position="7"/>
        <end position="28"/>
    </location>
</feature>
<evidence type="ECO:0000313" key="9">
    <source>
        <dbReference type="Proteomes" id="UP000243217"/>
    </source>
</evidence>
<keyword evidence="6" id="KW-0472">Membrane</keyword>
<feature type="domain" description="GH18" evidence="7">
    <location>
        <begin position="78"/>
        <end position="351"/>
    </location>
</feature>
<dbReference type="PANTHER" id="PTHR11177:SF360">
    <property type="entry name" value="CHITINASE 4-RELATED"/>
    <property type="match status" value="1"/>
</dbReference>
<sequence>MNKLTKIILAAILVVGAIVGILAGVGLFTSSKSSSTTLPNSNNDSNSSSTPVPNSGNSTVREGHPDRPSTCKPVEPGKRLAVFWLTEVDGCETVSMQTIFLVPDGVTHVYFAFAEIKAGLVNQSFQTGDTNVTKCVTALRKRCIFSLGSVGGALANKYMKTIKDPDAFAKSGMALIEKFKFDGIDMDDESVGSDFDGTRVLAYMKALYTAMKSNGKNYLLTYDAFMYEGNLDTCKDAWYIRCWPVGLDKYIDWVNVMAYNINDKNDTANAMYLAATKPGDIFSRFADLVTAPKVTIGICSTGGCAYGPGPSTTVVASWTKWAENYGGMMVWVASRDYTHDYEYTNLIIKSQ</sequence>
<dbReference type="STRING" id="74557.A0A1V9ZHL0"/>
<evidence type="ECO:0000256" key="3">
    <source>
        <dbReference type="RuleBase" id="RU000489"/>
    </source>
</evidence>
<evidence type="ECO:0000259" key="7">
    <source>
        <dbReference type="PROSITE" id="PS51910"/>
    </source>
</evidence>
<name>A0A1V9ZHL0_9STRA</name>
<evidence type="ECO:0000256" key="6">
    <source>
        <dbReference type="SAM" id="Phobius"/>
    </source>
</evidence>
<evidence type="ECO:0000256" key="1">
    <source>
        <dbReference type="ARBA" id="ARBA00022801"/>
    </source>
</evidence>
<dbReference type="GO" id="GO:0006032">
    <property type="term" value="P:chitin catabolic process"/>
    <property type="evidence" value="ECO:0007669"/>
    <property type="project" value="TreeGrafter"/>
</dbReference>
<evidence type="ECO:0000256" key="4">
    <source>
        <dbReference type="RuleBase" id="RU004453"/>
    </source>
</evidence>
<dbReference type="GO" id="GO:0005975">
    <property type="term" value="P:carbohydrate metabolic process"/>
    <property type="evidence" value="ECO:0007669"/>
    <property type="project" value="InterPro"/>
</dbReference>
<dbReference type="InterPro" id="IPR001579">
    <property type="entry name" value="Glyco_hydro_18_chit_AS"/>
</dbReference>
<dbReference type="PROSITE" id="PS01095">
    <property type="entry name" value="GH18_1"/>
    <property type="match status" value="1"/>
</dbReference>
<dbReference type="PROSITE" id="PS51910">
    <property type="entry name" value="GH18_2"/>
    <property type="match status" value="1"/>
</dbReference>
<keyword evidence="1 3" id="KW-0378">Hydrolase</keyword>
<keyword evidence="9" id="KW-1185">Reference proteome</keyword>
<dbReference type="PANTHER" id="PTHR11177">
    <property type="entry name" value="CHITINASE"/>
    <property type="match status" value="1"/>
</dbReference>
<evidence type="ECO:0000313" key="8">
    <source>
        <dbReference type="EMBL" id="OQR97474.1"/>
    </source>
</evidence>
<feature type="region of interest" description="Disordered" evidence="5">
    <location>
        <begin position="34"/>
        <end position="73"/>
    </location>
</feature>
<organism evidence="8 9">
    <name type="scientific">Thraustotheca clavata</name>
    <dbReference type="NCBI Taxonomy" id="74557"/>
    <lineage>
        <taxon>Eukaryota</taxon>
        <taxon>Sar</taxon>
        <taxon>Stramenopiles</taxon>
        <taxon>Oomycota</taxon>
        <taxon>Saprolegniomycetes</taxon>
        <taxon>Saprolegniales</taxon>
        <taxon>Achlyaceae</taxon>
        <taxon>Thraustotheca</taxon>
    </lineage>
</organism>
<dbReference type="Pfam" id="PF00704">
    <property type="entry name" value="Glyco_hydro_18"/>
    <property type="match status" value="1"/>
</dbReference>
<dbReference type="SMART" id="SM00636">
    <property type="entry name" value="Glyco_18"/>
    <property type="match status" value="1"/>
</dbReference>
<dbReference type="InterPro" id="IPR001223">
    <property type="entry name" value="Glyco_hydro18_cat"/>
</dbReference>